<dbReference type="Proteomes" id="UP000649259">
    <property type="component" value="Unassembled WGS sequence"/>
</dbReference>
<protein>
    <recommendedName>
        <fullName evidence="4">Secreted protein</fullName>
    </recommendedName>
</protein>
<keyword evidence="1" id="KW-0732">Signal</keyword>
<evidence type="ECO:0000313" key="3">
    <source>
        <dbReference type="Proteomes" id="UP000649259"/>
    </source>
</evidence>
<dbReference type="GeneID" id="91473063"/>
<name>A0ABQ3S636_9ACTN</name>
<dbReference type="EMBL" id="BNEB01000005">
    <property type="protein sequence ID" value="GHI63588.1"/>
    <property type="molecule type" value="Genomic_DNA"/>
</dbReference>
<feature type="signal peptide" evidence="1">
    <location>
        <begin position="1"/>
        <end position="31"/>
    </location>
</feature>
<evidence type="ECO:0008006" key="4">
    <source>
        <dbReference type="Google" id="ProtNLM"/>
    </source>
</evidence>
<evidence type="ECO:0000256" key="1">
    <source>
        <dbReference type="SAM" id="SignalP"/>
    </source>
</evidence>
<proteinExistence type="predicted"/>
<accession>A0ABQ3S636</accession>
<sequence length="141" mass="14379">MVNRTSIMRNLATVGITAAAAVALSAAPSSAGTDVRVSSYVCTHVACAYEAAEAFFISDGDDWKVCDRYADGDRAKMSITFVNDNGSTETDYLDATGGAGSCAKGGAGVNIPEGHKVTVKVWHQNGAVGTPQDVATATGTA</sequence>
<gene>
    <name evidence="2" type="ORF">Saso_52380</name>
</gene>
<reference evidence="3" key="1">
    <citation type="submission" date="2023-07" db="EMBL/GenBank/DDBJ databases">
        <title>Whole genome shotgun sequence of Streptomyces cacaoi subsp. asoensis NBRC 13813.</title>
        <authorList>
            <person name="Komaki H."/>
            <person name="Tamura T."/>
        </authorList>
    </citation>
    <scope>NUCLEOTIDE SEQUENCE [LARGE SCALE GENOMIC DNA]</scope>
    <source>
        <strain evidence="3">NBRC 13813</strain>
    </source>
</reference>
<dbReference type="RefSeq" id="WP_189924887.1">
    <property type="nucleotide sequence ID" value="NZ_BMSI01000010.1"/>
</dbReference>
<evidence type="ECO:0000313" key="2">
    <source>
        <dbReference type="EMBL" id="GHI63588.1"/>
    </source>
</evidence>
<organism evidence="2 3">
    <name type="scientific">Streptomyces asoensis</name>
    <dbReference type="NCBI Taxonomy" id="249586"/>
    <lineage>
        <taxon>Bacteria</taxon>
        <taxon>Bacillati</taxon>
        <taxon>Actinomycetota</taxon>
        <taxon>Actinomycetes</taxon>
        <taxon>Kitasatosporales</taxon>
        <taxon>Streptomycetaceae</taxon>
        <taxon>Streptomyces</taxon>
    </lineage>
</organism>
<comment type="caution">
    <text evidence="2">The sequence shown here is derived from an EMBL/GenBank/DDBJ whole genome shotgun (WGS) entry which is preliminary data.</text>
</comment>
<keyword evidence="3" id="KW-1185">Reference proteome</keyword>
<feature type="chain" id="PRO_5046182030" description="Secreted protein" evidence="1">
    <location>
        <begin position="32"/>
        <end position="141"/>
    </location>
</feature>